<evidence type="ECO:0000259" key="1">
    <source>
        <dbReference type="Pfam" id="PF12770"/>
    </source>
</evidence>
<protein>
    <submittedName>
        <fullName evidence="2">CHAT domain-containing protein</fullName>
    </submittedName>
</protein>
<sequence>MSSISIKISDTANDRREVHINGELSYHINEDELTGIVRETHKSLWEEDGANGAEIGKSLYKLLNRSAGKLQEIIRAARDTNTHATLYLQTPYELTQLPFELLNDGSFVLLDHNIHIIRLVDERGSLASVTSKKGPINMLFMACSPKDKKRLDFENEEELIFNETANYNISMTVEYTGSLKGLKKANIAAGGFDVIHITGHAGIDDAMSPVFCMEDEAGNCDQVSPQMLWDAIRYFPPKILFLSACLTGDTDNKMAYGSFAYLMTKKGINWVLAWGVSVKDEASALVITEVYRSLAIGQRIDHAVQNALRLPEIKHHSWPLLRLFGNAAPIVPLVQAGLPPKANNPVYVRRTILRDGGINVLASGFVGKRPYLKDGSEVLARGKDGKFGLLIHGPADTGKSCLAAKLIERRVDKELVAFKGVINEEGVVSKLRRLLNRLGNLNILSSNESYEDKIRDLFRNVFNSQVAAIIYFDGFEENLEPSGGKYYVKPETIAVIRPFLEAVEWAEGNSNVVITSRNEFVLEHYGENLPATKLFGIGLQ</sequence>
<dbReference type="InterPro" id="IPR024983">
    <property type="entry name" value="CHAT_dom"/>
</dbReference>
<gene>
    <name evidence="2" type="ORF">HWQ67_08870</name>
</gene>
<feature type="domain" description="CHAT" evidence="1">
    <location>
        <begin position="74"/>
        <end position="307"/>
    </location>
</feature>
<dbReference type="InterPro" id="IPR027417">
    <property type="entry name" value="P-loop_NTPase"/>
</dbReference>
<organism evidence="2 3">
    <name type="scientific">Candidatus Magnetobacterium casense</name>
    <dbReference type="NCBI Taxonomy" id="1455061"/>
    <lineage>
        <taxon>Bacteria</taxon>
        <taxon>Pseudomonadati</taxon>
        <taxon>Nitrospirota</taxon>
        <taxon>Thermodesulfovibrionia</taxon>
        <taxon>Thermodesulfovibrionales</taxon>
        <taxon>Candidatus Magnetobacteriaceae</taxon>
        <taxon>Candidatus Magnetobacterium</taxon>
    </lineage>
</organism>
<keyword evidence="3" id="KW-1185">Reference proteome</keyword>
<reference evidence="2 3" key="1">
    <citation type="journal article" date="2020" name="J Geophys Res Biogeosci">
        <title>Magnetotaxis as an Adaptation to Enable Bacterial Shuttling of Microbial Sulfur and Sulfur Cycling Across Aquatic Oxic#Anoxic Interfaces.</title>
        <authorList>
            <person name="Li J."/>
            <person name="Liu P."/>
            <person name="Wang J."/>
            <person name="Roberts A.P."/>
            <person name="Pan Y."/>
        </authorList>
    </citation>
    <scope>NUCLEOTIDE SEQUENCE [LARGE SCALE GENOMIC DNA]</scope>
    <source>
        <strain evidence="2 3">MYR-1_YQ</strain>
    </source>
</reference>
<accession>A0ABS6RYH9</accession>
<comment type="caution">
    <text evidence="2">The sequence shown here is derived from an EMBL/GenBank/DDBJ whole genome shotgun (WGS) entry which is preliminary data.</text>
</comment>
<dbReference type="Pfam" id="PF12770">
    <property type="entry name" value="CHAT"/>
    <property type="match status" value="1"/>
</dbReference>
<dbReference type="Proteomes" id="UP001196980">
    <property type="component" value="Unassembled WGS sequence"/>
</dbReference>
<dbReference type="EMBL" id="JABXWD010000138">
    <property type="protein sequence ID" value="MBV6341697.1"/>
    <property type="molecule type" value="Genomic_DNA"/>
</dbReference>
<dbReference type="RefSeq" id="WP_218252326.1">
    <property type="nucleotide sequence ID" value="NZ_JABXWD010000138.1"/>
</dbReference>
<evidence type="ECO:0000313" key="2">
    <source>
        <dbReference type="EMBL" id="MBV6341697.1"/>
    </source>
</evidence>
<proteinExistence type="predicted"/>
<name>A0ABS6RYH9_9BACT</name>
<evidence type="ECO:0000313" key="3">
    <source>
        <dbReference type="Proteomes" id="UP001196980"/>
    </source>
</evidence>
<dbReference type="SUPFAM" id="SSF52540">
    <property type="entry name" value="P-loop containing nucleoside triphosphate hydrolases"/>
    <property type="match status" value="1"/>
</dbReference>
<dbReference type="Gene3D" id="3.40.50.300">
    <property type="entry name" value="P-loop containing nucleotide triphosphate hydrolases"/>
    <property type="match status" value="1"/>
</dbReference>